<dbReference type="EMBL" id="JAIZAY010000016">
    <property type="protein sequence ID" value="KAJ8026453.1"/>
    <property type="molecule type" value="Genomic_DNA"/>
</dbReference>
<evidence type="ECO:0000313" key="2">
    <source>
        <dbReference type="Proteomes" id="UP001152320"/>
    </source>
</evidence>
<proteinExistence type="predicted"/>
<accession>A0A9Q0YPX6</accession>
<protein>
    <submittedName>
        <fullName evidence="1">Uncharacterized protein</fullName>
    </submittedName>
</protein>
<evidence type="ECO:0000313" key="1">
    <source>
        <dbReference type="EMBL" id="KAJ8026453.1"/>
    </source>
</evidence>
<dbReference type="AlphaFoldDB" id="A0A9Q0YPX6"/>
<name>A0A9Q0YPX6_HOLLE</name>
<sequence length="65" mass="7270">MVACRLYLRFTFYFQSCKAKIGCTDHITPKKYVGLGNDENKPSSPLNPVISRMSVLSTQGDNISQ</sequence>
<organism evidence="1 2">
    <name type="scientific">Holothuria leucospilota</name>
    <name type="common">Black long sea cucumber</name>
    <name type="synonym">Mertensiothuria leucospilota</name>
    <dbReference type="NCBI Taxonomy" id="206669"/>
    <lineage>
        <taxon>Eukaryota</taxon>
        <taxon>Metazoa</taxon>
        <taxon>Echinodermata</taxon>
        <taxon>Eleutherozoa</taxon>
        <taxon>Echinozoa</taxon>
        <taxon>Holothuroidea</taxon>
        <taxon>Aspidochirotacea</taxon>
        <taxon>Aspidochirotida</taxon>
        <taxon>Holothuriidae</taxon>
        <taxon>Holothuria</taxon>
    </lineage>
</organism>
<comment type="caution">
    <text evidence="1">The sequence shown here is derived from an EMBL/GenBank/DDBJ whole genome shotgun (WGS) entry which is preliminary data.</text>
</comment>
<gene>
    <name evidence="1" type="ORF">HOLleu_31273</name>
</gene>
<dbReference type="Proteomes" id="UP001152320">
    <property type="component" value="Chromosome 16"/>
</dbReference>
<keyword evidence="2" id="KW-1185">Reference proteome</keyword>
<reference evidence="1" key="1">
    <citation type="submission" date="2021-10" db="EMBL/GenBank/DDBJ databases">
        <title>Tropical sea cucumber genome reveals ecological adaptation and Cuvierian tubules defense mechanism.</title>
        <authorList>
            <person name="Chen T."/>
        </authorList>
    </citation>
    <scope>NUCLEOTIDE SEQUENCE</scope>
    <source>
        <strain evidence="1">Nanhai2018</strain>
        <tissue evidence="1">Muscle</tissue>
    </source>
</reference>